<organism evidence="2 3">
    <name type="scientific">Streptomyces coacervatus</name>
    <dbReference type="NCBI Taxonomy" id="647381"/>
    <lineage>
        <taxon>Bacteria</taxon>
        <taxon>Bacillati</taxon>
        <taxon>Actinomycetota</taxon>
        <taxon>Actinomycetes</taxon>
        <taxon>Kitasatosporales</taxon>
        <taxon>Streptomycetaceae</taxon>
        <taxon>Streptomyces</taxon>
    </lineage>
</organism>
<protein>
    <submittedName>
        <fullName evidence="2">DUF190 domain-containing protein</fullName>
    </submittedName>
</protein>
<reference evidence="3" key="1">
    <citation type="journal article" date="2019" name="Int. J. Syst. Evol. Microbiol.">
        <title>The Global Catalogue of Microorganisms (GCM) 10K type strain sequencing project: providing services to taxonomists for standard genome sequencing and annotation.</title>
        <authorList>
            <consortium name="The Broad Institute Genomics Platform"/>
            <consortium name="The Broad Institute Genome Sequencing Center for Infectious Disease"/>
            <person name="Wu L."/>
            <person name="Ma J."/>
        </authorList>
    </citation>
    <scope>NUCLEOTIDE SEQUENCE [LARGE SCALE GENOMIC DNA]</scope>
    <source>
        <strain evidence="3">JCM 17138</strain>
    </source>
</reference>
<comment type="caution">
    <text evidence="2">The sequence shown here is derived from an EMBL/GenBank/DDBJ whole genome shotgun (WGS) entry which is preliminary data.</text>
</comment>
<dbReference type="RefSeq" id="WP_275777647.1">
    <property type="nucleotide sequence ID" value="NZ_BAABDE010000034.1"/>
</dbReference>
<dbReference type="Proteomes" id="UP001501009">
    <property type="component" value="Unassembled WGS sequence"/>
</dbReference>
<keyword evidence="3" id="KW-1185">Reference proteome</keyword>
<dbReference type="PANTHER" id="PTHR35983:SF1">
    <property type="entry name" value="UPF0166 PROTEIN TM_0021"/>
    <property type="match status" value="1"/>
</dbReference>
<dbReference type="InterPro" id="IPR011322">
    <property type="entry name" value="N-reg_PII-like_a/b"/>
</dbReference>
<dbReference type="InterPro" id="IPR015867">
    <property type="entry name" value="N-reg_PII/ATP_PRibTrfase_C"/>
</dbReference>
<evidence type="ECO:0000256" key="1">
    <source>
        <dbReference type="ARBA" id="ARBA00010554"/>
    </source>
</evidence>
<sequence>MPGHDMLAARLTIHLDAAVVWHHRPAYAELVHRAHREGLIGASVFHGITGFGAGDRKQSPLAPKAPCAVVIVDEEPRLRDFLPHVADVLGETSAVAVLDRVRIHTPRA</sequence>
<proteinExistence type="inferred from homology"/>
<comment type="similarity">
    <text evidence="1">Belongs to the UPF0166 family.</text>
</comment>
<name>A0ABP7J7A8_9ACTN</name>
<dbReference type="PANTHER" id="PTHR35983">
    <property type="entry name" value="UPF0166 PROTEIN TM_0021"/>
    <property type="match status" value="1"/>
</dbReference>
<gene>
    <name evidence="2" type="ORF">GCM10022403_081160</name>
</gene>
<dbReference type="EMBL" id="BAABDE010000034">
    <property type="protein sequence ID" value="GAA3836369.1"/>
    <property type="molecule type" value="Genomic_DNA"/>
</dbReference>
<dbReference type="Pfam" id="PF02641">
    <property type="entry name" value="DUF190"/>
    <property type="match status" value="1"/>
</dbReference>
<dbReference type="InterPro" id="IPR003793">
    <property type="entry name" value="UPF0166"/>
</dbReference>
<evidence type="ECO:0000313" key="3">
    <source>
        <dbReference type="Proteomes" id="UP001501009"/>
    </source>
</evidence>
<evidence type="ECO:0000313" key="2">
    <source>
        <dbReference type="EMBL" id="GAA3836369.1"/>
    </source>
</evidence>
<accession>A0ABP7J7A8</accession>
<dbReference type="SUPFAM" id="SSF54913">
    <property type="entry name" value="GlnB-like"/>
    <property type="match status" value="1"/>
</dbReference>
<dbReference type="Gene3D" id="3.30.70.120">
    <property type="match status" value="1"/>
</dbReference>